<keyword evidence="3" id="KW-1185">Reference proteome</keyword>
<keyword evidence="1" id="KW-0812">Transmembrane</keyword>
<feature type="transmembrane region" description="Helical" evidence="1">
    <location>
        <begin position="29"/>
        <end position="52"/>
    </location>
</feature>
<protein>
    <submittedName>
        <fullName evidence="2">Uncharacterized protein</fullName>
    </submittedName>
</protein>
<evidence type="ECO:0000313" key="3">
    <source>
        <dbReference type="Proteomes" id="UP001500957"/>
    </source>
</evidence>
<comment type="caution">
    <text evidence="2">The sequence shown here is derived from an EMBL/GenBank/DDBJ whole genome shotgun (WGS) entry which is preliminary data.</text>
</comment>
<proteinExistence type="predicted"/>
<sequence length="191" mass="19996">MSETPDDEGHQYEDRQFTGRVPGPLNRQWMLAAAGAFVVVAIVAIAGVASLWDEDPDLDDRATGAPPPREYGGPLWFTVGASDETQLVTNTLPRGVPGPGSPYNGVAKYLPAEKCFTDGTNLLVWPRGSRPLNDGGRAGVNPGDGVDIFDGDAFSANAETVLIETAQEFPPVPEACAPSGNALSLSAVSKS</sequence>
<dbReference type="EMBL" id="BAAAHE010000040">
    <property type="protein sequence ID" value="GAA0631475.1"/>
    <property type="molecule type" value="Genomic_DNA"/>
</dbReference>
<gene>
    <name evidence="2" type="ORF">GCM10009547_39240</name>
</gene>
<reference evidence="2 3" key="1">
    <citation type="journal article" date="2019" name="Int. J. Syst. Evol. Microbiol.">
        <title>The Global Catalogue of Microorganisms (GCM) 10K type strain sequencing project: providing services to taxonomists for standard genome sequencing and annotation.</title>
        <authorList>
            <consortium name="The Broad Institute Genomics Platform"/>
            <consortium name="The Broad Institute Genome Sequencing Center for Infectious Disease"/>
            <person name="Wu L."/>
            <person name="Ma J."/>
        </authorList>
    </citation>
    <scope>NUCLEOTIDE SEQUENCE [LARGE SCALE GENOMIC DNA]</scope>
    <source>
        <strain evidence="2 3">JCM 10671</strain>
    </source>
</reference>
<accession>A0ABN1H7H0</accession>
<organism evidence="2 3">
    <name type="scientific">Sporichthya brevicatena</name>
    <dbReference type="NCBI Taxonomy" id="171442"/>
    <lineage>
        <taxon>Bacteria</taxon>
        <taxon>Bacillati</taxon>
        <taxon>Actinomycetota</taxon>
        <taxon>Actinomycetes</taxon>
        <taxon>Sporichthyales</taxon>
        <taxon>Sporichthyaceae</taxon>
        <taxon>Sporichthya</taxon>
    </lineage>
</organism>
<dbReference type="Proteomes" id="UP001500957">
    <property type="component" value="Unassembled WGS sequence"/>
</dbReference>
<name>A0ABN1H7H0_9ACTN</name>
<keyword evidence="1" id="KW-0472">Membrane</keyword>
<dbReference type="RefSeq" id="WP_344607906.1">
    <property type="nucleotide sequence ID" value="NZ_BAAAHE010000040.1"/>
</dbReference>
<evidence type="ECO:0000256" key="1">
    <source>
        <dbReference type="SAM" id="Phobius"/>
    </source>
</evidence>
<keyword evidence="1" id="KW-1133">Transmembrane helix</keyword>
<evidence type="ECO:0000313" key="2">
    <source>
        <dbReference type="EMBL" id="GAA0631475.1"/>
    </source>
</evidence>